<accession>A0AAJ4GEQ3</accession>
<evidence type="ECO:0000313" key="2">
    <source>
        <dbReference type="Proteomes" id="UP000503169"/>
    </source>
</evidence>
<dbReference type="RefSeq" id="WP_114684067.1">
    <property type="nucleotide sequence ID" value="NZ_CP050919.1"/>
</dbReference>
<gene>
    <name evidence="1" type="ORF">HCY95_01396</name>
</gene>
<organism evidence="1 2">
    <name type="scientific">Limosilactobacillus fermentum</name>
    <name type="common">Lactobacillus fermentum</name>
    <dbReference type="NCBI Taxonomy" id="1613"/>
    <lineage>
        <taxon>Bacteria</taxon>
        <taxon>Bacillati</taxon>
        <taxon>Bacillota</taxon>
        <taxon>Bacilli</taxon>
        <taxon>Lactobacillales</taxon>
        <taxon>Lactobacillaceae</taxon>
        <taxon>Limosilactobacillus</taxon>
    </lineage>
</organism>
<proteinExistence type="predicted"/>
<sequence length="147" mass="16926">MANEMTSHGFDNFLNDLEKKITVNNRRKINKAGADVYEKSMQRFLDEHRRSVVYLNGQQHLADTLTHEIQNNGAYEIGFSRKGKKAYIARLLNDGWDVKNRYGGPWSHAQPEEWHDFISKLGDENDERMGKAMADKARNIFRPGGEG</sequence>
<protein>
    <recommendedName>
        <fullName evidence="3">HK97 gp10 family phage protein</fullName>
    </recommendedName>
</protein>
<evidence type="ECO:0000313" key="1">
    <source>
        <dbReference type="EMBL" id="QIX58957.1"/>
    </source>
</evidence>
<dbReference type="EMBL" id="CP050919">
    <property type="protein sequence ID" value="QIX58957.1"/>
    <property type="molecule type" value="Genomic_DNA"/>
</dbReference>
<evidence type="ECO:0008006" key="3">
    <source>
        <dbReference type="Google" id="ProtNLM"/>
    </source>
</evidence>
<reference evidence="1 2" key="1">
    <citation type="submission" date="2020-04" db="EMBL/GenBank/DDBJ databases">
        <title>Novel strain L. Fermentum HFD1 producer antibacterial peptides.</title>
        <authorList>
            <person name="Ozhegov G.D."/>
            <person name="Pavlova A.S."/>
            <person name="Zhuravleva D.E."/>
            <person name="Gogoleva N.V."/>
            <person name="Shagimardanova E.I."/>
            <person name="Markelova M.I."/>
            <person name="Yarullina D.R."/>
            <person name="Kayumov A.R."/>
        </authorList>
    </citation>
    <scope>NUCLEOTIDE SEQUENCE [LARGE SCALE GENOMIC DNA]</scope>
    <source>
        <strain evidence="1 2">HFD1</strain>
    </source>
</reference>
<dbReference type="Proteomes" id="UP000503169">
    <property type="component" value="Chromosome"/>
</dbReference>
<dbReference type="AlphaFoldDB" id="A0AAJ4GEQ3"/>
<name>A0AAJ4GEQ3_LIMFE</name>